<keyword evidence="11" id="KW-0175">Coiled coil</keyword>
<dbReference type="InterPro" id="IPR002545">
    <property type="entry name" value="CheW-lke_dom"/>
</dbReference>
<evidence type="ECO:0000313" key="17">
    <source>
        <dbReference type="EMBL" id="AUI69722.1"/>
    </source>
</evidence>
<evidence type="ECO:0000256" key="9">
    <source>
        <dbReference type="PROSITE-ProRule" id="PRU00110"/>
    </source>
</evidence>
<evidence type="ECO:0000256" key="12">
    <source>
        <dbReference type="SAM" id="MobiDB-lite"/>
    </source>
</evidence>
<dbReference type="FunFam" id="3.30.565.10:FF:000016">
    <property type="entry name" value="Chemotaxis protein CheA, putative"/>
    <property type="match status" value="1"/>
</dbReference>
<evidence type="ECO:0000259" key="13">
    <source>
        <dbReference type="PROSITE" id="PS50109"/>
    </source>
</evidence>
<dbReference type="PANTHER" id="PTHR43395">
    <property type="entry name" value="SENSOR HISTIDINE KINASE CHEA"/>
    <property type="match status" value="1"/>
</dbReference>
<dbReference type="InterPro" id="IPR005467">
    <property type="entry name" value="His_kinase_dom"/>
</dbReference>
<dbReference type="PROSITE" id="PS50894">
    <property type="entry name" value="HPT"/>
    <property type="match status" value="1"/>
</dbReference>
<dbReference type="SUPFAM" id="SSF55874">
    <property type="entry name" value="ATPase domain of HSP90 chaperone/DNA topoisomerase II/histidine kinase"/>
    <property type="match status" value="1"/>
</dbReference>
<dbReference type="InterPro" id="IPR011006">
    <property type="entry name" value="CheY-like_superfamily"/>
</dbReference>
<dbReference type="PANTHER" id="PTHR43395:SF8">
    <property type="entry name" value="HISTIDINE KINASE"/>
    <property type="match status" value="1"/>
</dbReference>
<feature type="region of interest" description="Disordered" evidence="12">
    <location>
        <begin position="2350"/>
        <end position="2398"/>
    </location>
</feature>
<dbReference type="InterPro" id="IPR036061">
    <property type="entry name" value="CheW-like_dom_sf"/>
</dbReference>
<dbReference type="PROSITE" id="PS50109">
    <property type="entry name" value="HIS_KIN"/>
    <property type="match status" value="1"/>
</dbReference>
<dbReference type="STRING" id="288004.AL038_10105"/>
<evidence type="ECO:0000256" key="8">
    <source>
        <dbReference type="ARBA" id="ARBA00035100"/>
    </source>
</evidence>
<organism evidence="17 18">
    <name type="scientific">Beggiatoa leptomitoformis</name>
    <dbReference type="NCBI Taxonomy" id="288004"/>
    <lineage>
        <taxon>Bacteria</taxon>
        <taxon>Pseudomonadati</taxon>
        <taxon>Pseudomonadota</taxon>
        <taxon>Gammaproteobacteria</taxon>
        <taxon>Thiotrichales</taxon>
        <taxon>Thiotrichaceae</taxon>
        <taxon>Beggiatoa</taxon>
    </lineage>
</organism>
<evidence type="ECO:0000259" key="16">
    <source>
        <dbReference type="PROSITE" id="PS50894"/>
    </source>
</evidence>
<dbReference type="InterPro" id="IPR036890">
    <property type="entry name" value="HATPase_C_sf"/>
</dbReference>
<dbReference type="SUPFAM" id="SSF50341">
    <property type="entry name" value="CheW-like"/>
    <property type="match status" value="1"/>
</dbReference>
<evidence type="ECO:0000256" key="4">
    <source>
        <dbReference type="ARBA" id="ARBA00022553"/>
    </source>
</evidence>
<evidence type="ECO:0000256" key="1">
    <source>
        <dbReference type="ARBA" id="ARBA00000085"/>
    </source>
</evidence>
<feature type="coiled-coil region" evidence="11">
    <location>
        <begin position="2020"/>
        <end position="2079"/>
    </location>
</feature>
<accession>A0A2N9YGR9</accession>
<evidence type="ECO:0000256" key="11">
    <source>
        <dbReference type="SAM" id="Coils"/>
    </source>
</evidence>
<dbReference type="Pfam" id="PF01627">
    <property type="entry name" value="Hpt"/>
    <property type="match status" value="1"/>
</dbReference>
<dbReference type="InterPro" id="IPR037006">
    <property type="entry name" value="CheA-like_homodim_sf"/>
</dbReference>
<dbReference type="SUPFAM" id="SSF52172">
    <property type="entry name" value="CheY-like"/>
    <property type="match status" value="1"/>
</dbReference>
<feature type="domain" description="HPt" evidence="16">
    <location>
        <begin position="2219"/>
        <end position="2322"/>
    </location>
</feature>
<keyword evidence="18" id="KW-1185">Reference proteome</keyword>
<evidence type="ECO:0000256" key="3">
    <source>
        <dbReference type="ARBA" id="ARBA00021495"/>
    </source>
</evidence>
<evidence type="ECO:0000259" key="15">
    <source>
        <dbReference type="PROSITE" id="PS50851"/>
    </source>
</evidence>
<comment type="catalytic activity">
    <reaction evidence="1">
        <text>ATP + protein L-histidine = ADP + protein N-phospho-L-histidine.</text>
        <dbReference type="EC" id="2.7.13.3"/>
    </reaction>
</comment>
<dbReference type="Pfam" id="PF01584">
    <property type="entry name" value="CheW"/>
    <property type="match status" value="1"/>
</dbReference>
<feature type="domain" description="Response regulatory" evidence="14">
    <location>
        <begin position="2882"/>
        <end position="2998"/>
    </location>
</feature>
<dbReference type="InterPro" id="IPR036641">
    <property type="entry name" value="HPT_dom_sf"/>
</dbReference>
<proteinExistence type="predicted"/>
<dbReference type="KEGG" id="blep:AL038_10105"/>
<dbReference type="InterPro" id="IPR004105">
    <property type="entry name" value="CheA-like_dim"/>
</dbReference>
<dbReference type="PROSITE" id="PS50110">
    <property type="entry name" value="RESPONSE_REGULATORY"/>
    <property type="match status" value="1"/>
</dbReference>
<evidence type="ECO:0000256" key="2">
    <source>
        <dbReference type="ARBA" id="ARBA00012438"/>
    </source>
</evidence>
<evidence type="ECO:0000256" key="10">
    <source>
        <dbReference type="PROSITE-ProRule" id="PRU00169"/>
    </source>
</evidence>
<keyword evidence="7" id="KW-0902">Two-component regulatory system</keyword>
<dbReference type="Pfam" id="PF02518">
    <property type="entry name" value="HATPase_c"/>
    <property type="match status" value="1"/>
</dbReference>
<dbReference type="Gene3D" id="3.30.565.10">
    <property type="entry name" value="Histidine kinase-like ATPase, C-terminal domain"/>
    <property type="match status" value="1"/>
</dbReference>
<dbReference type="Pfam" id="PF00072">
    <property type="entry name" value="Response_reg"/>
    <property type="match status" value="1"/>
</dbReference>
<keyword evidence="5" id="KW-0808">Transferase</keyword>
<dbReference type="EMBL" id="CP018889">
    <property type="protein sequence ID" value="AUI69722.1"/>
    <property type="molecule type" value="Genomic_DNA"/>
</dbReference>
<dbReference type="SMART" id="SM00073">
    <property type="entry name" value="HPT"/>
    <property type="match status" value="1"/>
</dbReference>
<feature type="modified residue" description="Phosphohistidine" evidence="9">
    <location>
        <position position="2265"/>
    </location>
</feature>
<dbReference type="InterPro" id="IPR004358">
    <property type="entry name" value="Sig_transdc_His_kin-like_C"/>
</dbReference>
<dbReference type="SMART" id="SM00260">
    <property type="entry name" value="CheW"/>
    <property type="match status" value="1"/>
</dbReference>
<sequence length="3002" mass="330665">MSAILQSALDDLHAKVANDAYLLYEALAAFADGHTNGYAPTAIKQCIDYVEHIEHVATQANLTGLRRICELTCQRLRELQTDEDHQQQLCEVIERWPRLVSNYLYAPTNETAQQKLITLLQDQVWAVPLAEEQINYLNTLLAQDFNATEEASNQTLPEEIFFTTDIQDLTDVTVTATDEHELITLSPETELLADENADIDETAFIADELPDVTETELLADENADIDETAFIADESPDVTEAELLANENADIDETAFIADESPDLTETELLADENADIDETAFIADELPDITEAELLADENADVDETAFIADESPDVTETELLADENADIDETTFIADESPDITETELLADENADIDETAFIADESPDETETELLADENADIDETAFIADELPDVTEAELLANENADIDETAFIADESPDVTEAELLANENADIDETAFIADELPDETEAELLANENADIDETAFIADELPDETEAELLADENTDIDETAFIADESPDETEAELLANENADIDETAFIADESPDLTETELLADENADIDETAFIADELPDETETELLADENADIDETAFIADELPDETETELLADENADIDETAFIADELPDETETELLADENADIDETAFIADELPDETETELLADENADIDETAFIADESPDVTEDENVLFSDEPVLSEEDIACEIMTRADVDIVEDTDDESVDDTELPVFDEMSLAAEETALRDATDDFIDDDLPNIESLAETVSVPSVFVETTESEYMSDNVAKADMDMLISDDMDDTDFTDVLPVTHDTTIKTSAQPASVPTISSPAIPEFSRSSKLETAANEIVAVTDILSETLHNFVTAEDDSDAFLEAIEGYTNTIQSLWEKAEVDGLSGLQEVYTFINDNIFELSTHPQTERLASYEHLSHWTEFVLEYLRNPQQGGPLLLTYLQDNQWLSPMGKNTAKTLLGKLTREGFVPAIETSYAKRSVNKPIPVTTVVSTKPVVNEPSQPATPPVEKEKLLLLDEKIVKPVAPVVETVIVQPLQLSIPEEESPSLDIEIDKPDWGGAFIDDDVLLASEVDDNEVDLTNSTEFDTVDALPLMDEENSEENSFADAEILDTSETDISLNEQDEISTLTAEESASSSVGNDTLDTLIAEIEAIQEESNKAITNLATADEESSALFEAIEAFTNHIQAIYDVAGLAELEGLQTVCDVMMSHVMELGEQSQTARMASKPVLETYVPHVLAYLQNPLQNAPTLIEYLQNPIWTTPLDAMQADTLLLQLTHGALEVENNEQAEQTDLNDFVDDTPESITVVEDISPIEEFTEEPVDIVEDNSITGDTDISLMSADMLDLLITQLAETDLLLTNGYAEVMQAEDSSEELLNAISDYSESVQNIWDITEQAQLTGLQEVCTFVNDNIMALSSQDNANRLIAKPLFTDWVTLAIEYLQYPSSGASTLVNFLQQKEWAYPLDSERADELYTRLLAPAVQTEQLETEQVEPELTESSELIESIESIESIDDINDINDIEEASPVLPKMDIDASEEETELLIQTEQDENETLAATIPSLVIADPEIIDLLIGQFTDTADALLEPLQSLTMADDGSEELLTAVENYTEQVQALWDAADMAKLHGLQEVCTFINDNVMGLSAQALNERQAAMDVFSQWIPHSIDYLQDPANQANRLTNYLQQSTWVNPLSDEQAAELLEKLVQSATSAESIDAPAVAEIPEELSEIYLADPDILMLLIGQLHDAKEQLIDITQAITNAEDGSEELLMAVGSYTENVQSVWDAAEMAQLHGMQEICTFVNDNVMQLGMAEQATRLSAQPVLTDWLDTSIAYLENPRVGVESLLEILQNSAWAQPLEEERVTALRQQLLPTSSVTPTNTIPLVIASPDIIELLQNQIQDVIAGLSTALEECVSMENDNPALLEAIENYTNQVQAIWDAAEMAGLQGLQEVCTFVNDNLMAFGTQEPAEKLAVKPYIEQWPIVVLEYLHNPLDGAQKLITLLQAPVWSMPLDDERAIELHQLLTQPSTAADQVSAYQEEFADTTLPEEESEEEESAEELAELEVAEGEGGEISLGNAEVLEILQSELESAKEELTDNLAKYTSLANDAEGFNESAENYADQVMRLYAAAEMMGLEGLQEVSMFIAENVKALAEKDLAARQKAKKLLETWSDLVLSYLQSPADNVVKLVNHFREPQWATPLDDQQAYMLLQKLMKGSTVEESAEEAAAYNRQTTASPEDVLITPPEDINRDLYDAYLQEVPQNASDFTQCIQHIIQEPTIPEIERAQRIAHTLKGSSNIIGIKGIANIAHHLEDILEYLAQNQVSPPKALTDTMTEAADCLEIMVDSLTGQDDPPPQALQVLQDVLDWANKIDKGNLDAPSAPRKAVQAAPATEAGEGGEKTEPKKAAGGAPVEQGSPEQVLRVPTSTVDNLMRLVGELSISIGQIHERLRHVLGNTRLLTDQGMVLQRKTFELENIVDIRGITGVESRYNKMAQDEEEFDPLEFEEYNELHSVAHSFIESIADARELGMSIRNDLSELETMLVQHERLNKEFQANIMTTRMVPVSTVISKLQRNVRQTCRMTGKQAELEVIGTDIMIDSDVLNNLADPLMHILRNSIDHGIEPVEDRKLLGKPESGTILLRFYREGNSIVMSCKDDGQGLNYTNIRYTAIQRGLITEAQEIAEPELARLILMSGFSTKSGVTQVSGRGVGMDVVYTNVRQMKGTLDLVSETGKGTNIVIKLPMSLVTVHVLVIRMGQNRYGIPTNALEQALAPESGEFHQIGNEITFKMGKKVFALKSMASLLNVQGDGIAANEYHTKPILLVHEETGVTAVIVDELLDTHDLVMKSMGKYVVKVRGVSGAAILGDGSLVPLLDVPELLRSPMQMALSNYMGQQEAADTGAVASVPKVLIVDDSLSVRKSLSTLVEDAGFEVLLAKDGVEAIEVMNQTRPNVMLVDMEMPRMNGLELTAHVRANPATQKLPIFMITSRTTEKHREQARTAGVSAYLTKPYQDTELLDWIDKGLAGQV</sequence>
<gene>
    <name evidence="17" type="ORF">BLE401_14175</name>
</gene>
<evidence type="ECO:0000259" key="14">
    <source>
        <dbReference type="PROSITE" id="PS50110"/>
    </source>
</evidence>
<feature type="domain" description="CheW-like" evidence="15">
    <location>
        <begin position="2722"/>
        <end position="2859"/>
    </location>
</feature>
<evidence type="ECO:0000256" key="5">
    <source>
        <dbReference type="ARBA" id="ARBA00022679"/>
    </source>
</evidence>
<feature type="coiled-coil region" evidence="11">
    <location>
        <begin position="1123"/>
        <end position="1150"/>
    </location>
</feature>
<dbReference type="SMART" id="SM01231">
    <property type="entry name" value="H-kinase_dim"/>
    <property type="match status" value="1"/>
</dbReference>
<dbReference type="EC" id="2.7.13.3" evidence="2"/>
<dbReference type="RefSeq" id="WP_062152462.1">
    <property type="nucleotide sequence ID" value="NZ_CP012373.2"/>
</dbReference>
<dbReference type="CDD" id="cd00088">
    <property type="entry name" value="HPT"/>
    <property type="match status" value="1"/>
</dbReference>
<dbReference type="OrthoDB" id="9803176at2"/>
<keyword evidence="6" id="KW-0418">Kinase</keyword>
<dbReference type="PROSITE" id="PS50851">
    <property type="entry name" value="CHEW"/>
    <property type="match status" value="1"/>
</dbReference>
<dbReference type="Proteomes" id="UP000234271">
    <property type="component" value="Chromosome"/>
</dbReference>
<evidence type="ECO:0000256" key="6">
    <source>
        <dbReference type="ARBA" id="ARBA00022777"/>
    </source>
</evidence>
<dbReference type="InterPro" id="IPR001789">
    <property type="entry name" value="Sig_transdc_resp-reg_receiver"/>
</dbReference>
<dbReference type="GO" id="GO:0006935">
    <property type="term" value="P:chemotaxis"/>
    <property type="evidence" value="ECO:0007669"/>
    <property type="project" value="InterPro"/>
</dbReference>
<evidence type="ECO:0000256" key="7">
    <source>
        <dbReference type="ARBA" id="ARBA00023012"/>
    </source>
</evidence>
<keyword evidence="4 10" id="KW-0597">Phosphoprotein</keyword>
<dbReference type="Gene3D" id="1.20.120.160">
    <property type="entry name" value="HPT domain"/>
    <property type="match status" value="1"/>
</dbReference>
<dbReference type="SUPFAM" id="SSF47226">
    <property type="entry name" value="Histidine-containing phosphotransfer domain, HPT domain"/>
    <property type="match status" value="1"/>
</dbReference>
<dbReference type="Gene3D" id="3.40.50.2300">
    <property type="match status" value="1"/>
</dbReference>
<dbReference type="SMART" id="SM00448">
    <property type="entry name" value="REC"/>
    <property type="match status" value="1"/>
</dbReference>
<dbReference type="PRINTS" id="PR00344">
    <property type="entry name" value="BCTRLSENSOR"/>
</dbReference>
<name>A0A2N9YGR9_9GAMM</name>
<dbReference type="Gene3D" id="1.10.287.560">
    <property type="entry name" value="Histidine kinase CheA-like, homodimeric domain"/>
    <property type="match status" value="1"/>
</dbReference>
<comment type="function">
    <text evidence="8">Involved in the transmission of sensory signals from the chemoreceptors to the flagellar motors. CheA is autophosphorylated; it can transfer its phosphate group to either CheB or CheY.</text>
</comment>
<feature type="domain" description="Histidine kinase" evidence="13">
    <location>
        <begin position="2487"/>
        <end position="2720"/>
    </location>
</feature>
<dbReference type="SMART" id="SM00387">
    <property type="entry name" value="HATPase_c"/>
    <property type="match status" value="1"/>
</dbReference>
<dbReference type="InterPro" id="IPR008207">
    <property type="entry name" value="Sig_transdc_His_kin_Hpt_dom"/>
</dbReference>
<dbReference type="InterPro" id="IPR051315">
    <property type="entry name" value="Bact_Chemotaxis_CheA"/>
</dbReference>
<reference evidence="18" key="1">
    <citation type="submission" date="2016-12" db="EMBL/GenBank/DDBJ databases">
        <title>Complete Genome Sequence of Beggiatoa leptomitiformis D-401.</title>
        <authorList>
            <person name="Fomenkov A."/>
            <person name="Vincze T."/>
            <person name="Grabovich M."/>
            <person name="Anton B.P."/>
            <person name="Dubinina G."/>
            <person name="Orlova M."/>
            <person name="Belousova E."/>
            <person name="Roberts R.J."/>
        </authorList>
    </citation>
    <scope>NUCLEOTIDE SEQUENCE [LARGE SCALE GENOMIC DNA]</scope>
    <source>
        <strain evidence="18">D-401</strain>
    </source>
</reference>
<dbReference type="InterPro" id="IPR003594">
    <property type="entry name" value="HATPase_dom"/>
</dbReference>
<feature type="modified residue" description="4-aspartylphosphate" evidence="10">
    <location>
        <position position="2931"/>
    </location>
</feature>
<dbReference type="Gene3D" id="2.30.30.40">
    <property type="entry name" value="SH3 Domains"/>
    <property type="match status" value="1"/>
</dbReference>
<dbReference type="GO" id="GO:0000155">
    <property type="term" value="F:phosphorelay sensor kinase activity"/>
    <property type="evidence" value="ECO:0007669"/>
    <property type="project" value="InterPro"/>
</dbReference>
<protein>
    <recommendedName>
        <fullName evidence="3">Chemotaxis protein CheA</fullName>
        <ecNumber evidence="2">2.7.13.3</ecNumber>
    </recommendedName>
</protein>
<dbReference type="GO" id="GO:0005737">
    <property type="term" value="C:cytoplasm"/>
    <property type="evidence" value="ECO:0007669"/>
    <property type="project" value="InterPro"/>
</dbReference>
<evidence type="ECO:0000313" key="18">
    <source>
        <dbReference type="Proteomes" id="UP000234271"/>
    </source>
</evidence>